<organism evidence="3 4">
    <name type="scientific">Phoenix dactylifera</name>
    <name type="common">Date palm</name>
    <dbReference type="NCBI Taxonomy" id="42345"/>
    <lineage>
        <taxon>Eukaryota</taxon>
        <taxon>Viridiplantae</taxon>
        <taxon>Streptophyta</taxon>
        <taxon>Embryophyta</taxon>
        <taxon>Tracheophyta</taxon>
        <taxon>Spermatophyta</taxon>
        <taxon>Magnoliopsida</taxon>
        <taxon>Liliopsida</taxon>
        <taxon>Arecaceae</taxon>
        <taxon>Coryphoideae</taxon>
        <taxon>Phoeniceae</taxon>
        <taxon>Phoenix</taxon>
    </lineage>
</organism>
<evidence type="ECO:0000313" key="3">
    <source>
        <dbReference type="Proteomes" id="UP000228380"/>
    </source>
</evidence>
<accession>A0A8B7BHF4</accession>
<gene>
    <name evidence="4" type="primary">LOC103696925</name>
</gene>
<sequence length="303" mass="32725">MAGASRLLRTSRALQSDHHPPFSSSSSNFCRLPCPKFLTGRGAKSILPQDCRGRKRVPVSPGTAVTSPEKKHEPSFFEKGMEIMDLSSSRVAQVAKLALTLFVPSRQEAPEGFSSAHSEMLVETGIAGCQSFTLIAVAGSLIGSVLCFVEGCFLVLEAFFQYFHMISQRLAEGGIIQLLIEAIDTFLVGTALLTFGMGLYVMFSGSADTKQNRGWQIAESSLGSFNLQMLAKSMEMQSISEAKSKIGHAILLILQTGMLEKFKNVTLASGLDLACFAGAVFISSACVFLLSKLTMQRSKSAWI</sequence>
<dbReference type="KEGG" id="pda:103696925"/>
<dbReference type="InterPro" id="IPR005134">
    <property type="entry name" value="UPF0114"/>
</dbReference>
<proteinExistence type="predicted"/>
<evidence type="ECO:0000313" key="4">
    <source>
        <dbReference type="RefSeq" id="XP_008776874.1"/>
    </source>
</evidence>
<dbReference type="Pfam" id="PF03350">
    <property type="entry name" value="UPF0114"/>
    <property type="match status" value="1"/>
</dbReference>
<evidence type="ECO:0000256" key="2">
    <source>
        <dbReference type="SAM" id="Phobius"/>
    </source>
</evidence>
<feature type="transmembrane region" description="Helical" evidence="2">
    <location>
        <begin position="267"/>
        <end position="290"/>
    </location>
</feature>
<keyword evidence="2" id="KW-0472">Membrane</keyword>
<keyword evidence="3" id="KW-1185">Reference proteome</keyword>
<keyword evidence="2" id="KW-1133">Transmembrane helix</keyword>
<dbReference type="PANTHER" id="PTHR31721:SF3">
    <property type="entry name" value="EXPRESSED PROTEIN"/>
    <property type="match status" value="1"/>
</dbReference>
<dbReference type="GeneID" id="103696925"/>
<dbReference type="Proteomes" id="UP000228380">
    <property type="component" value="Unplaced"/>
</dbReference>
<dbReference type="PANTHER" id="PTHR31721">
    <property type="entry name" value="OS06G0710300 PROTEIN"/>
    <property type="match status" value="1"/>
</dbReference>
<keyword evidence="2" id="KW-0812">Transmembrane</keyword>
<evidence type="ECO:0000256" key="1">
    <source>
        <dbReference type="SAM" id="MobiDB-lite"/>
    </source>
</evidence>
<reference evidence="4" key="1">
    <citation type="submission" date="2025-08" db="UniProtKB">
        <authorList>
            <consortium name="RefSeq"/>
        </authorList>
    </citation>
    <scope>IDENTIFICATION</scope>
    <source>
        <tissue evidence="4">Young leaves</tissue>
    </source>
</reference>
<feature type="region of interest" description="Disordered" evidence="1">
    <location>
        <begin position="1"/>
        <end position="27"/>
    </location>
</feature>
<name>A0A8B7BHF4_PHODC</name>
<protein>
    <submittedName>
        <fullName evidence="4">Uncharacterized protein LOC103696925 isoform X2</fullName>
    </submittedName>
</protein>
<feature type="transmembrane region" description="Helical" evidence="2">
    <location>
        <begin position="132"/>
        <end position="157"/>
    </location>
</feature>
<feature type="transmembrane region" description="Helical" evidence="2">
    <location>
        <begin position="178"/>
        <end position="203"/>
    </location>
</feature>
<dbReference type="AlphaFoldDB" id="A0A8B7BHF4"/>
<dbReference type="RefSeq" id="XP_008776874.1">
    <property type="nucleotide sequence ID" value="XM_008778652.4"/>
</dbReference>
<dbReference type="OrthoDB" id="1912077at2759"/>